<sequence length="39" mass="4183">MAPKAQNPGGLGASPLCIQITENSLLYYAILNPRFHILG</sequence>
<name>A0A518GHK9_9BACT</name>
<protein>
    <submittedName>
        <fullName evidence="2">Uncharacterized protein</fullName>
    </submittedName>
</protein>
<dbReference type="AlphaFoldDB" id="A0A518GHK9"/>
<proteinExistence type="predicted"/>
<dbReference type="Proteomes" id="UP000318017">
    <property type="component" value="Chromosome"/>
</dbReference>
<dbReference type="EMBL" id="CP036298">
    <property type="protein sequence ID" value="QDV28076.1"/>
    <property type="molecule type" value="Genomic_DNA"/>
</dbReference>
<evidence type="ECO:0000313" key="2">
    <source>
        <dbReference type="EMBL" id="QDV28076.1"/>
    </source>
</evidence>
<gene>
    <name evidence="1" type="ORF">Q31a_36420</name>
    <name evidence="2" type="ORF">Q31a_64690</name>
</gene>
<dbReference type="EMBL" id="CP036298">
    <property type="protein sequence ID" value="QDV25318.1"/>
    <property type="molecule type" value="Genomic_DNA"/>
</dbReference>
<evidence type="ECO:0000313" key="1">
    <source>
        <dbReference type="EMBL" id="QDV25318.1"/>
    </source>
</evidence>
<dbReference type="KEGG" id="ahel:Q31a_36420"/>
<evidence type="ECO:0000313" key="3">
    <source>
        <dbReference type="Proteomes" id="UP000318017"/>
    </source>
</evidence>
<dbReference type="KEGG" id="ahel:Q31a_64690"/>
<accession>A0A518GHK9</accession>
<organism evidence="2 3">
    <name type="scientific">Aureliella helgolandensis</name>
    <dbReference type="NCBI Taxonomy" id="2527968"/>
    <lineage>
        <taxon>Bacteria</taxon>
        <taxon>Pseudomonadati</taxon>
        <taxon>Planctomycetota</taxon>
        <taxon>Planctomycetia</taxon>
        <taxon>Pirellulales</taxon>
        <taxon>Pirellulaceae</taxon>
        <taxon>Aureliella</taxon>
    </lineage>
</organism>
<reference evidence="2 3" key="1">
    <citation type="submission" date="2019-02" db="EMBL/GenBank/DDBJ databases">
        <title>Deep-cultivation of Planctomycetes and their phenomic and genomic characterization uncovers novel biology.</title>
        <authorList>
            <person name="Wiegand S."/>
            <person name="Jogler M."/>
            <person name="Boedeker C."/>
            <person name="Pinto D."/>
            <person name="Vollmers J."/>
            <person name="Rivas-Marin E."/>
            <person name="Kohn T."/>
            <person name="Peeters S.H."/>
            <person name="Heuer A."/>
            <person name="Rast P."/>
            <person name="Oberbeckmann S."/>
            <person name="Bunk B."/>
            <person name="Jeske O."/>
            <person name="Meyerdierks A."/>
            <person name="Storesund J.E."/>
            <person name="Kallscheuer N."/>
            <person name="Luecker S."/>
            <person name="Lage O.M."/>
            <person name="Pohl T."/>
            <person name="Merkel B.J."/>
            <person name="Hornburger P."/>
            <person name="Mueller R.-W."/>
            <person name="Bruemmer F."/>
            <person name="Labrenz M."/>
            <person name="Spormann A.M."/>
            <person name="Op den Camp H."/>
            <person name="Overmann J."/>
            <person name="Amann R."/>
            <person name="Jetten M.S.M."/>
            <person name="Mascher T."/>
            <person name="Medema M.H."/>
            <person name="Devos D.P."/>
            <person name="Kaster A.-K."/>
            <person name="Ovreas L."/>
            <person name="Rohde M."/>
            <person name="Galperin M.Y."/>
            <person name="Jogler C."/>
        </authorList>
    </citation>
    <scope>NUCLEOTIDE SEQUENCE [LARGE SCALE GENOMIC DNA]</scope>
    <source>
        <strain evidence="2 3">Q31a</strain>
    </source>
</reference>
<keyword evidence="3" id="KW-1185">Reference proteome</keyword>